<dbReference type="AlphaFoldDB" id="A0A445GWA8"/>
<comment type="caution">
    <text evidence="2">The sequence shown here is derived from an EMBL/GenBank/DDBJ whole genome shotgun (WGS) entry which is preliminary data.</text>
</comment>
<evidence type="ECO:0000313" key="2">
    <source>
        <dbReference type="EMBL" id="RZB65483.1"/>
    </source>
</evidence>
<dbReference type="EMBL" id="QZWG01000015">
    <property type="protein sequence ID" value="RZB65483.1"/>
    <property type="molecule type" value="Genomic_DNA"/>
</dbReference>
<protein>
    <submittedName>
        <fullName evidence="2">Protein ENHANCED DISEASE RESISTANCE 2</fullName>
    </submittedName>
</protein>
<reference evidence="2 3" key="1">
    <citation type="submission" date="2018-09" db="EMBL/GenBank/DDBJ databases">
        <title>A high-quality reference genome of wild soybean provides a powerful tool to mine soybean genomes.</title>
        <authorList>
            <person name="Xie M."/>
            <person name="Chung C.Y.L."/>
            <person name="Li M.-W."/>
            <person name="Wong F.-L."/>
            <person name="Chan T.-F."/>
            <person name="Lam H.-M."/>
        </authorList>
    </citation>
    <scope>NUCLEOTIDE SEQUENCE [LARGE SCALE GENOMIC DNA]</scope>
    <source>
        <strain evidence="3">cv. W05</strain>
        <tissue evidence="2">Hypocotyl of etiolated seedlings</tissue>
    </source>
</reference>
<feature type="domain" description="Protein ENHANCED DISEASE RESISTANCE 2 C-terminal" evidence="1">
    <location>
        <begin position="96"/>
        <end position="285"/>
    </location>
</feature>
<dbReference type="InterPro" id="IPR009769">
    <property type="entry name" value="EDR2_C"/>
</dbReference>
<dbReference type="Pfam" id="PF07059">
    <property type="entry name" value="EDR2_C"/>
    <property type="match status" value="1"/>
</dbReference>
<gene>
    <name evidence="2" type="ORF">D0Y65_041511</name>
</gene>
<dbReference type="InterPro" id="IPR045096">
    <property type="entry name" value="EDR2-like"/>
</dbReference>
<dbReference type="PANTHER" id="PTHR12136">
    <property type="entry name" value="ENHANCED DISEASE RESISTANCE-RELATED"/>
    <property type="match status" value="1"/>
</dbReference>
<sequence length="295" mass="32677">MPNPEFVDAEIQDEFYDAISAESLSSDEESEEDKELDQGHKVKLKNVSWAMTTLALKRTTGLSKELDPDASSITIDVSGKFGSLCKGVDENDTNCWTSPSGEGFMIRGKNYLKDNSKVIGGDPLLKLIAVDWLKVDKSIDRIALHHRSLVQVPAKPNYSLVLYYASDRPVNKDSLLAKFLDGNDMFRDSRFKLIPSIVEGYWMVKRAVGTKACLLGKAVTCKYFKQDNFFEIDVDIGSSSVARSVIGLVLGYVTSLVVDLAILIEAKEEGELPEYLLGTVRLNRLKLESAVPLEA</sequence>
<dbReference type="PANTHER" id="PTHR12136:SF104">
    <property type="entry name" value="PLECKSTRIN-LIKE (PH) AND LIPID-BINDING START DOMAIN PROTEIN"/>
    <property type="match status" value="1"/>
</dbReference>
<accession>A0A445GWA8</accession>
<dbReference type="Proteomes" id="UP000289340">
    <property type="component" value="Chromosome 15"/>
</dbReference>
<organism evidence="2 3">
    <name type="scientific">Glycine soja</name>
    <name type="common">Wild soybean</name>
    <dbReference type="NCBI Taxonomy" id="3848"/>
    <lineage>
        <taxon>Eukaryota</taxon>
        <taxon>Viridiplantae</taxon>
        <taxon>Streptophyta</taxon>
        <taxon>Embryophyta</taxon>
        <taxon>Tracheophyta</taxon>
        <taxon>Spermatophyta</taxon>
        <taxon>Magnoliopsida</taxon>
        <taxon>eudicotyledons</taxon>
        <taxon>Gunneridae</taxon>
        <taxon>Pentapetalae</taxon>
        <taxon>rosids</taxon>
        <taxon>fabids</taxon>
        <taxon>Fabales</taxon>
        <taxon>Fabaceae</taxon>
        <taxon>Papilionoideae</taxon>
        <taxon>50 kb inversion clade</taxon>
        <taxon>NPAAA clade</taxon>
        <taxon>indigoferoid/millettioid clade</taxon>
        <taxon>Phaseoleae</taxon>
        <taxon>Glycine</taxon>
        <taxon>Glycine subgen. Soja</taxon>
    </lineage>
</organism>
<keyword evidence="3" id="KW-1185">Reference proteome</keyword>
<evidence type="ECO:0000313" key="3">
    <source>
        <dbReference type="Proteomes" id="UP000289340"/>
    </source>
</evidence>
<evidence type="ECO:0000259" key="1">
    <source>
        <dbReference type="Pfam" id="PF07059"/>
    </source>
</evidence>
<name>A0A445GWA8_GLYSO</name>
<proteinExistence type="predicted"/>